<evidence type="ECO:0000256" key="6">
    <source>
        <dbReference type="ARBA" id="ARBA00025877"/>
    </source>
</evidence>
<evidence type="ECO:0000256" key="4">
    <source>
        <dbReference type="ARBA" id="ARBA00023186"/>
    </source>
</evidence>
<feature type="compositionally biased region" description="Acidic residues" evidence="7">
    <location>
        <begin position="88"/>
        <end position="112"/>
    </location>
</feature>
<comment type="similarity">
    <text evidence="3">Belongs to the CHZ1 family.</text>
</comment>
<dbReference type="SMART" id="SM01082">
    <property type="entry name" value="CHZ"/>
    <property type="match status" value="1"/>
</dbReference>
<feature type="domain" description="Histone chaperone" evidence="8">
    <location>
        <begin position="55"/>
        <end position="90"/>
    </location>
</feature>
<dbReference type="EMBL" id="JAVFKD010000001">
    <property type="protein sequence ID" value="KAK5997862.1"/>
    <property type="molecule type" value="Genomic_DNA"/>
</dbReference>
<proteinExistence type="inferred from homology"/>
<comment type="subcellular location">
    <subcellularLocation>
        <location evidence="2">Nucleus</location>
    </subcellularLocation>
</comment>
<evidence type="ECO:0000256" key="5">
    <source>
        <dbReference type="ARBA" id="ARBA00023242"/>
    </source>
</evidence>
<sequence>MSDEHEMTNPHDAPEETFAESKGKEKAAEDVHDAAPTEDDDDDDDEDEEEAEPEQAEDDGMEAMDLNNVLGRRTRGAQIDFAKAAEDLGPEDEDEEDDDDFQPPAEDVEMAD</sequence>
<accession>A0ABR0T145</accession>
<keyword evidence="5" id="KW-0539">Nucleus</keyword>
<feature type="compositionally biased region" description="Basic and acidic residues" evidence="7">
    <location>
        <begin position="1"/>
        <end position="35"/>
    </location>
</feature>
<dbReference type="Proteomes" id="UP001338125">
    <property type="component" value="Unassembled WGS sequence"/>
</dbReference>
<keyword evidence="4" id="KW-0143">Chaperone</keyword>
<feature type="region of interest" description="Disordered" evidence="7">
    <location>
        <begin position="1"/>
        <end position="112"/>
    </location>
</feature>
<evidence type="ECO:0000313" key="9">
    <source>
        <dbReference type="EMBL" id="KAK5997862.1"/>
    </source>
</evidence>
<dbReference type="InterPro" id="IPR019098">
    <property type="entry name" value="Histone_chaperone_domain_CHZ"/>
</dbReference>
<feature type="compositionally biased region" description="Acidic residues" evidence="7">
    <location>
        <begin position="36"/>
        <end position="62"/>
    </location>
</feature>
<gene>
    <name evidence="9" type="ORF">PT974_00226</name>
</gene>
<comment type="function">
    <text evidence="1">Forms a chaperone-bound H2A.Z-H2B complex that acts as a source for SWR1 complex-dependent H2A to H2A.Z histone replacement in chromatin.</text>
</comment>
<comment type="caution">
    <text evidence="9">The sequence shown here is derived from an EMBL/GenBank/DDBJ whole genome shotgun (WGS) entry which is preliminary data.</text>
</comment>
<evidence type="ECO:0000259" key="8">
    <source>
        <dbReference type="SMART" id="SM01082"/>
    </source>
</evidence>
<keyword evidence="10" id="KW-1185">Reference proteome</keyword>
<organism evidence="9 10">
    <name type="scientific">Cladobotryum mycophilum</name>
    <dbReference type="NCBI Taxonomy" id="491253"/>
    <lineage>
        <taxon>Eukaryota</taxon>
        <taxon>Fungi</taxon>
        <taxon>Dikarya</taxon>
        <taxon>Ascomycota</taxon>
        <taxon>Pezizomycotina</taxon>
        <taxon>Sordariomycetes</taxon>
        <taxon>Hypocreomycetidae</taxon>
        <taxon>Hypocreales</taxon>
        <taxon>Hypocreaceae</taxon>
        <taxon>Cladobotryum</taxon>
    </lineage>
</organism>
<evidence type="ECO:0000256" key="1">
    <source>
        <dbReference type="ARBA" id="ARBA00002212"/>
    </source>
</evidence>
<reference evidence="9 10" key="1">
    <citation type="submission" date="2024-01" db="EMBL/GenBank/DDBJ databases">
        <title>Complete genome of Cladobotryum mycophilum ATHUM6906.</title>
        <authorList>
            <person name="Christinaki A.C."/>
            <person name="Myridakis A.I."/>
            <person name="Kouvelis V.N."/>
        </authorList>
    </citation>
    <scope>NUCLEOTIDE SEQUENCE [LARGE SCALE GENOMIC DNA]</scope>
    <source>
        <strain evidence="9 10">ATHUM6906</strain>
    </source>
</reference>
<dbReference type="Pfam" id="PF09649">
    <property type="entry name" value="CHZ"/>
    <property type="match status" value="1"/>
</dbReference>
<evidence type="ECO:0000256" key="7">
    <source>
        <dbReference type="SAM" id="MobiDB-lite"/>
    </source>
</evidence>
<protein>
    <recommendedName>
        <fullName evidence="8">Histone chaperone domain-containing protein</fullName>
    </recommendedName>
</protein>
<evidence type="ECO:0000256" key="2">
    <source>
        <dbReference type="ARBA" id="ARBA00004123"/>
    </source>
</evidence>
<name>A0ABR0T145_9HYPO</name>
<comment type="subunit">
    <text evidence="6">Forms a heterotrimer with H2A.Z-H2B, stabilizing the association of the histone dimer. Also, with a lower affinity, forms a heterotrimer with H2A-H2B.</text>
</comment>
<evidence type="ECO:0000313" key="10">
    <source>
        <dbReference type="Proteomes" id="UP001338125"/>
    </source>
</evidence>
<evidence type="ECO:0000256" key="3">
    <source>
        <dbReference type="ARBA" id="ARBA00008057"/>
    </source>
</evidence>